<dbReference type="Proteomes" id="UP001525961">
    <property type="component" value="Unassembled WGS sequence"/>
</dbReference>
<dbReference type="Gene3D" id="3.40.50.2000">
    <property type="entry name" value="Glycogen Phosphorylase B"/>
    <property type="match status" value="4"/>
</dbReference>
<name>A0ABT2NAQ3_9CYAN</name>
<dbReference type="Gene3D" id="1.25.40.10">
    <property type="entry name" value="Tetratricopeptide repeat domain"/>
    <property type="match status" value="7"/>
</dbReference>
<dbReference type="InterPro" id="IPR002201">
    <property type="entry name" value="Glyco_trans_9"/>
</dbReference>
<gene>
    <name evidence="4" type="ORF">NG792_18860</name>
</gene>
<evidence type="ECO:0000256" key="2">
    <source>
        <dbReference type="SAM" id="MobiDB-lite"/>
    </source>
</evidence>
<dbReference type="Pfam" id="PF14559">
    <property type="entry name" value="TPR_19"/>
    <property type="match status" value="2"/>
</dbReference>
<feature type="repeat" description="TPR" evidence="1">
    <location>
        <begin position="694"/>
        <end position="727"/>
    </location>
</feature>
<dbReference type="SUPFAM" id="SSF53756">
    <property type="entry name" value="UDP-Glycosyltransferase/glycogen phosphorylase"/>
    <property type="match status" value="4"/>
</dbReference>
<dbReference type="Pfam" id="PF13414">
    <property type="entry name" value="TPR_11"/>
    <property type="match status" value="4"/>
</dbReference>
<feature type="repeat" description="TPR" evidence="1">
    <location>
        <begin position="1177"/>
        <end position="1210"/>
    </location>
</feature>
<accession>A0ABT2NAQ3</accession>
<dbReference type="PANTHER" id="PTHR44366">
    <property type="entry name" value="UDP-N-ACETYLGLUCOSAMINE--PEPTIDE N-ACETYLGLUCOSAMINYLTRANSFERASE 110 KDA SUBUNIT"/>
    <property type="match status" value="1"/>
</dbReference>
<dbReference type="EMBL" id="JAMXFA010000027">
    <property type="protein sequence ID" value="MCT7979783.1"/>
    <property type="molecule type" value="Genomic_DNA"/>
</dbReference>
<dbReference type="PANTHER" id="PTHR44366:SF1">
    <property type="entry name" value="UDP-N-ACETYLGLUCOSAMINE--PEPTIDE N-ACETYLGLUCOSAMINYLTRANSFERASE 110 KDA SUBUNIT"/>
    <property type="match status" value="1"/>
</dbReference>
<evidence type="ECO:0000313" key="5">
    <source>
        <dbReference type="Proteomes" id="UP001525961"/>
    </source>
</evidence>
<feature type="repeat" description="TPR" evidence="1">
    <location>
        <begin position="1245"/>
        <end position="1278"/>
    </location>
</feature>
<dbReference type="Pfam" id="PF01075">
    <property type="entry name" value="Glyco_transf_9"/>
    <property type="match status" value="3"/>
</dbReference>
<dbReference type="CDD" id="cd03801">
    <property type="entry name" value="GT4_PimA-like"/>
    <property type="match status" value="1"/>
</dbReference>
<dbReference type="Pfam" id="PF00534">
    <property type="entry name" value="Glycos_transf_1"/>
    <property type="match status" value="1"/>
</dbReference>
<feature type="repeat" description="TPR" evidence="1">
    <location>
        <begin position="97"/>
        <end position="130"/>
    </location>
</feature>
<protein>
    <submittedName>
        <fullName evidence="4">Tetratricopeptide repeat protein</fullName>
    </submittedName>
</protein>
<comment type="caution">
    <text evidence="4">The sequence shown here is derived from an EMBL/GenBank/DDBJ whole genome shotgun (WGS) entry which is preliminary data.</text>
</comment>
<feature type="repeat" description="TPR" evidence="1">
    <location>
        <begin position="165"/>
        <end position="198"/>
    </location>
</feature>
<dbReference type="PROSITE" id="PS50005">
    <property type="entry name" value="TPR"/>
    <property type="match status" value="13"/>
</dbReference>
<dbReference type="RefSeq" id="WP_261236424.1">
    <property type="nucleotide sequence ID" value="NZ_JAMXFA010000027.1"/>
</dbReference>
<evidence type="ECO:0000256" key="1">
    <source>
        <dbReference type="PROSITE-ProRule" id="PRU00339"/>
    </source>
</evidence>
<feature type="repeat" description="TPR" evidence="1">
    <location>
        <begin position="660"/>
        <end position="693"/>
    </location>
</feature>
<dbReference type="InterPro" id="IPR001296">
    <property type="entry name" value="Glyco_trans_1"/>
</dbReference>
<dbReference type="SMART" id="SM00028">
    <property type="entry name" value="TPR"/>
    <property type="match status" value="16"/>
</dbReference>
<dbReference type="InterPro" id="IPR011990">
    <property type="entry name" value="TPR-like_helical_dom_sf"/>
</dbReference>
<dbReference type="Pfam" id="PF13432">
    <property type="entry name" value="TPR_16"/>
    <property type="match status" value="3"/>
</dbReference>
<feature type="repeat" description="TPR" evidence="1">
    <location>
        <begin position="131"/>
        <end position="164"/>
    </location>
</feature>
<proteinExistence type="predicted"/>
<dbReference type="SUPFAM" id="SSF48452">
    <property type="entry name" value="TPR-like"/>
    <property type="match status" value="3"/>
</dbReference>
<dbReference type="PROSITE" id="PS50293">
    <property type="entry name" value="TPR_REGION"/>
    <property type="match status" value="4"/>
</dbReference>
<feature type="repeat" description="TPR" evidence="1">
    <location>
        <begin position="1143"/>
        <end position="1176"/>
    </location>
</feature>
<feature type="repeat" description="TPR" evidence="1">
    <location>
        <begin position="1211"/>
        <end position="1244"/>
    </location>
</feature>
<keyword evidence="5" id="KW-1185">Reference proteome</keyword>
<dbReference type="InterPro" id="IPR037919">
    <property type="entry name" value="OGT"/>
</dbReference>
<feature type="repeat" description="TPR" evidence="1">
    <location>
        <begin position="1279"/>
        <end position="1312"/>
    </location>
</feature>
<evidence type="ECO:0000259" key="3">
    <source>
        <dbReference type="Pfam" id="PF00534"/>
    </source>
</evidence>
<evidence type="ECO:0000313" key="4">
    <source>
        <dbReference type="EMBL" id="MCT7979783.1"/>
    </source>
</evidence>
<feature type="repeat" description="TPR" evidence="1">
    <location>
        <begin position="728"/>
        <end position="761"/>
    </location>
</feature>
<reference evidence="4 5" key="1">
    <citation type="journal article" date="2022" name="Front. Microbiol.">
        <title>High genomic differentiation and limited gene flow indicate recent cryptic speciation within the genus Laspinema (cyanobacteria).</title>
        <authorList>
            <person name="Stanojkovic A."/>
            <person name="Skoupy S."/>
            <person name="Skaloud P."/>
            <person name="Dvorak P."/>
        </authorList>
    </citation>
    <scope>NUCLEOTIDE SEQUENCE [LARGE SCALE GENOMIC DNA]</scope>
    <source>
        <strain evidence="4 5">D3b</strain>
    </source>
</reference>
<dbReference type="Pfam" id="PF13181">
    <property type="entry name" value="TPR_8"/>
    <property type="match status" value="1"/>
</dbReference>
<feature type="repeat" description="TPR" evidence="1">
    <location>
        <begin position="626"/>
        <end position="659"/>
    </location>
</feature>
<feature type="repeat" description="TPR" evidence="1">
    <location>
        <begin position="63"/>
        <end position="96"/>
    </location>
</feature>
<organism evidence="4 5">
    <name type="scientific">Laspinema olomoucense D3b</name>
    <dbReference type="NCBI Taxonomy" id="2953688"/>
    <lineage>
        <taxon>Bacteria</taxon>
        <taxon>Bacillati</taxon>
        <taxon>Cyanobacteriota</taxon>
        <taxon>Cyanophyceae</taxon>
        <taxon>Oscillatoriophycideae</taxon>
        <taxon>Oscillatoriales</taxon>
        <taxon>Laspinemataceae</taxon>
        <taxon>Laspinema</taxon>
        <taxon>Laspinema olomoucense</taxon>
    </lineage>
</organism>
<keyword evidence="1" id="KW-0802">TPR repeat</keyword>
<dbReference type="InterPro" id="IPR019734">
    <property type="entry name" value="TPR_rpt"/>
</dbReference>
<feature type="domain" description="Glycosyl transferase family 1" evidence="3">
    <location>
        <begin position="1830"/>
        <end position="1981"/>
    </location>
</feature>
<sequence>MAQKQCEAGNFALAQTLCREILHREPENLLTLNLLGTIAAQEGDNLGAIDWYQQGVKIHPNVPEFHYNLANSLKLEGQPAEAIAHYQQAITLRPNYTKAFYNLGNLYLEGGEIQAAIAQYQQALALDPQDLQIQTNLGNALKESGDLAAAVAQYRQVCDRSPDSAEFHYNLGVALHDAGDLAEAVACYDRAIAIEPHTVIFHWNRALSLLISGDYPRGFVEYEWRWQTETLKPRPFPQPLWDGSPLTGRTILLHSEQGFGDTLQFIRYIPLVAALGGRVILECYPPLFPLLKQLEGVDILVIKDEPLPAFDVHAPLMSLPRILGTTLETIPCEIPYLMVRPPHSSRLGLSEQSPHPGRVGLSEQSPPARANDPSLHPGRVGLSEQSPPARAEVSLVQNDQNASDSPLLKGGWGGSLLKTTAPNSLPSHSFKIGIVWAANHENPTSIKRSCPFTYFLQLVEELATSIGFYSLQKGSNELPKISRQVPIHDLAPQLNHFRDTAEIMAELDLIITVDTAVAHLAGALGKPAWVLLPFAPDWRWLLHRSDSPWYPTLRLFRQSKPGDWQSVFEEVKQALIEAGEWTENRAEMPREVSVKLGRGITAHHGGDLIKAERFYRQVLEQMPNHPVALTNLGMILKSQGNCQEAVTCYHQALPYAPQEVGLHYNLGNALWELGKREAAIAQFERVIVLQPNHVDGYNNLGMVLHELGELESAIPHFEQAIALNPNYAQGYNNLGLVLHDMGRVEEAIACYDTALRLQPDYSEAHNNRGIALLIQGELRQGFREYEWRWRVKAAPDLPPIPAPFWDGSDLQGKTILLHAEQGLGDCIQFIRYAALLVQRGGRVVALVNQPLVRLFKSVPGIDRVSAYWSELAPIDVWIPLLSLPHILGTTLDTIPRKIPYLTHSHLAPVILHAPGLKVGIVWAGNPQHKGDRTRSCPLRYFLPLLNIPGIKWYSLQKGPEETRIRQQNLPINDLAPHLQDLADTAAVIAQLDLVITVDTSIAHLAGALGKPVWVALSYAPDWRWMLNRSDSPWYPTMRLFRQEERGDWQGVFDEVAQSLTEVLATRVVLPEPETISPEFALARQDYEAGNFANAQRRCRVLLRQYPNQAQGWQLLGAIAHQGGKFHTAVGYYKQAIAADSHYLPAYINLGAALRSLGKTSEAISYLAQAIAVDSHCLAAHYNLGNALSDEGHFQEAIAHYRQVIALDAHHSQAHYHLGNALQEVGNVTEAVAQIQQATTLDPSYTEAHNTLGNLFLKEGRIAEAMACFQQATALDSQYIDAQINLGTAFQEQHQTTAAIAAYHRALEIQPDSAEAHLNLALSLLTAGDFRKGFSEYEWRWRVKGYPAPPHFEVPRWEGTDLTGKTLLLYGEQGLGDTLQFIRYATLLAQQGIRVVALVAAPLVSVLKTVPGIDAISSNQQDLKPFDSWIPLMSLPRILGTISTTIPATIPYIQPPNYRQMPLDSTQFKVGIVWAGNPKHHRDYKRSCSLDVFQPFLTVPGVQFYSLQKGQAGETWQGKNLPIQDLGPFLQDFADTAAAISQLDLIITVDTSVAHLAGAMGKPTWLLLAYTPDWRWGLDGCASPWYPSLRLFRQKQPGEWQEVGDRITEELRQTVENSGRVGLRDQDPSLPGKKGVESEVRMNLKSMISESIRDRTQGVSKPAQNPLRLGLAWPINQMTGWGIYGTNLTLQLQKNPGYEPMLLLPPDITGVVNPLVRSQLQPVCDRYQNLEQLRQQNPGKPIWCDFPVLYDLGNDFISLATTKQISSKQNIGFIFFEDTDFPPEKRNRANEYSLIIAGSTWNAEVLKSQGITTVQALPQGIDPTLFHPAPKSNLFGDRFVIFSGGKLEYRKGQDIVIAAFKAFQKRHPEALLITAWHNFWPQFMRGLQTTGHVTGLPKIGTDKRLNITEWLLNNGLTPDSFIDIGVISNYLMPQIIREADCALFTNRCEGGTNLVAMETMACGIPTILSANTGHLDLIDPNHCYPLIIQKPVQPTPQFIGVEGWGESDLEEIIETLETLYQNREIAQQKGIAAAQFMQQWTWENQVNRLLEILGEIL</sequence>
<feature type="region of interest" description="Disordered" evidence="2">
    <location>
        <begin position="345"/>
        <end position="389"/>
    </location>
</feature>